<dbReference type="SMART" id="SM00105">
    <property type="entry name" value="ArfGap"/>
    <property type="match status" value="1"/>
</dbReference>
<name>A0ABQ8F7J5_9FUNG</name>
<feature type="compositionally biased region" description="Polar residues" evidence="6">
    <location>
        <begin position="348"/>
        <end position="373"/>
    </location>
</feature>
<evidence type="ECO:0000256" key="1">
    <source>
        <dbReference type="ARBA" id="ARBA00022723"/>
    </source>
</evidence>
<dbReference type="PANTHER" id="PTHR46134:SF3">
    <property type="entry name" value="ARFGAP WITH FG REPEATS 1"/>
    <property type="match status" value="1"/>
</dbReference>
<dbReference type="Proteomes" id="UP001648503">
    <property type="component" value="Unassembled WGS sequence"/>
</dbReference>
<dbReference type="InterPro" id="IPR001164">
    <property type="entry name" value="ArfGAP_dom"/>
</dbReference>
<evidence type="ECO:0000256" key="6">
    <source>
        <dbReference type="SAM" id="MobiDB-lite"/>
    </source>
</evidence>
<comment type="caution">
    <text evidence="8">The sequence shown here is derived from an EMBL/GenBank/DDBJ whole genome shotgun (WGS) entry which is preliminary data.</text>
</comment>
<reference evidence="8 9" key="1">
    <citation type="submission" date="2021-02" db="EMBL/GenBank/DDBJ databases">
        <title>Variation within the Batrachochytrium salamandrivorans European outbreak.</title>
        <authorList>
            <person name="Kelly M."/>
            <person name="Pasmans F."/>
            <person name="Shea T.P."/>
            <person name="Munoz J.F."/>
            <person name="Carranza S."/>
            <person name="Cuomo C.A."/>
            <person name="Martel A."/>
        </authorList>
    </citation>
    <scope>NUCLEOTIDE SEQUENCE [LARGE SCALE GENOMIC DNA]</scope>
    <source>
        <strain evidence="8 9">AMFP18/2</strain>
    </source>
</reference>
<dbReference type="InterPro" id="IPR037278">
    <property type="entry name" value="ARFGAP/RecO"/>
</dbReference>
<dbReference type="Gene3D" id="1.10.220.150">
    <property type="entry name" value="Arf GTPase activating protein"/>
    <property type="match status" value="1"/>
</dbReference>
<dbReference type="PROSITE" id="PS50115">
    <property type="entry name" value="ARFGAP"/>
    <property type="match status" value="1"/>
</dbReference>
<evidence type="ECO:0000313" key="8">
    <source>
        <dbReference type="EMBL" id="KAH6593334.1"/>
    </source>
</evidence>
<gene>
    <name evidence="8" type="ORF">BASA50_007542</name>
</gene>
<keyword evidence="1" id="KW-0479">Metal-binding</keyword>
<keyword evidence="2" id="KW-0677">Repeat</keyword>
<dbReference type="Pfam" id="PF01412">
    <property type="entry name" value="ArfGap"/>
    <property type="match status" value="1"/>
</dbReference>
<dbReference type="EMBL" id="JAFCIX010000357">
    <property type="protein sequence ID" value="KAH6593334.1"/>
    <property type="molecule type" value="Genomic_DNA"/>
</dbReference>
<feature type="domain" description="Arf-GAP" evidence="7">
    <location>
        <begin position="11"/>
        <end position="129"/>
    </location>
</feature>
<accession>A0ABQ8F7J5</accession>
<keyword evidence="4" id="KW-0862">Zinc</keyword>
<feature type="region of interest" description="Disordered" evidence="6">
    <location>
        <begin position="348"/>
        <end position="379"/>
    </location>
</feature>
<sequence length="413" mass="44974">MNSAKQNAHNQQVLNELLRHDDNKRCFDCPAKFPTFVNISASSFVCDVCAGLLREINHRIKSVSASTFTLTEMDDIQGGNRAARKIWLGKWSDSIHLAPNGQHREAMRLYITEKYVDKLYFVEPTKRSQHSSSLYMLDQKLSVKMLSSLEIRSQSEPLPRISLSSPTVEIDSSLFSSLSIARKSCTHPPPQLLPDLLSDGDAAQVPDDDFGDFQSSGLLKTPSTTYPSSAHLRSLEPILAHPLSPLPLPSFQAEPTFFADFSSATTSYSHSATSPSSYSGNIDRYQALREFSNTLAGNSLNDYSSSSPKTAAFALGRGWASLTPIADQSLSSGLEDFNLSSITLVSEPQQQSPKLMTDNAQAHSPLSTPSTPNEPAISSGDIFGDLLGHAMLGMPCSKKRSSAPIHSSPVCLF</sequence>
<dbReference type="InterPro" id="IPR038508">
    <property type="entry name" value="ArfGAP_dom_sf"/>
</dbReference>
<protein>
    <recommendedName>
        <fullName evidence="7">Arf-GAP domain-containing protein</fullName>
    </recommendedName>
</protein>
<organism evidence="8 9">
    <name type="scientific">Batrachochytrium salamandrivorans</name>
    <dbReference type="NCBI Taxonomy" id="1357716"/>
    <lineage>
        <taxon>Eukaryota</taxon>
        <taxon>Fungi</taxon>
        <taxon>Fungi incertae sedis</taxon>
        <taxon>Chytridiomycota</taxon>
        <taxon>Chytridiomycota incertae sedis</taxon>
        <taxon>Chytridiomycetes</taxon>
        <taxon>Rhizophydiales</taxon>
        <taxon>Rhizophydiales incertae sedis</taxon>
        <taxon>Batrachochytrium</taxon>
    </lineage>
</organism>
<evidence type="ECO:0000256" key="3">
    <source>
        <dbReference type="ARBA" id="ARBA00022771"/>
    </source>
</evidence>
<evidence type="ECO:0000256" key="2">
    <source>
        <dbReference type="ARBA" id="ARBA00022737"/>
    </source>
</evidence>
<dbReference type="CDD" id="cd08838">
    <property type="entry name" value="ArfGap_AGFG"/>
    <property type="match status" value="1"/>
</dbReference>
<dbReference type="PANTHER" id="PTHR46134">
    <property type="entry name" value="DRONGO, ISOFORM F"/>
    <property type="match status" value="1"/>
</dbReference>
<keyword evidence="9" id="KW-1185">Reference proteome</keyword>
<dbReference type="InterPro" id="IPR052248">
    <property type="entry name" value="Arf-GAP_FG-repeat_protein"/>
</dbReference>
<proteinExistence type="predicted"/>
<evidence type="ECO:0000259" key="7">
    <source>
        <dbReference type="PROSITE" id="PS50115"/>
    </source>
</evidence>
<dbReference type="SUPFAM" id="SSF57863">
    <property type="entry name" value="ArfGap/RecO-like zinc finger"/>
    <property type="match status" value="1"/>
</dbReference>
<keyword evidence="3 5" id="KW-0863">Zinc-finger</keyword>
<evidence type="ECO:0000256" key="5">
    <source>
        <dbReference type="PROSITE-ProRule" id="PRU00288"/>
    </source>
</evidence>
<evidence type="ECO:0000313" key="9">
    <source>
        <dbReference type="Proteomes" id="UP001648503"/>
    </source>
</evidence>
<evidence type="ECO:0000256" key="4">
    <source>
        <dbReference type="ARBA" id="ARBA00022833"/>
    </source>
</evidence>